<gene>
    <name evidence="1" type="ORF">H5410_002147</name>
</gene>
<reference evidence="1 2" key="1">
    <citation type="submission" date="2020-09" db="EMBL/GenBank/DDBJ databases">
        <title>De no assembly of potato wild relative species, Solanum commersonii.</title>
        <authorList>
            <person name="Cho K."/>
        </authorList>
    </citation>
    <scope>NUCLEOTIDE SEQUENCE [LARGE SCALE GENOMIC DNA]</scope>
    <source>
        <strain evidence="1">LZ3.2</strain>
        <tissue evidence="1">Leaf</tissue>
    </source>
</reference>
<dbReference type="AlphaFoldDB" id="A0A9J6B124"/>
<proteinExistence type="predicted"/>
<dbReference type="OrthoDB" id="1328788at2759"/>
<name>A0A9J6B124_SOLCO</name>
<organism evidence="1 2">
    <name type="scientific">Solanum commersonii</name>
    <name type="common">Commerson's wild potato</name>
    <name type="synonym">Commerson's nightshade</name>
    <dbReference type="NCBI Taxonomy" id="4109"/>
    <lineage>
        <taxon>Eukaryota</taxon>
        <taxon>Viridiplantae</taxon>
        <taxon>Streptophyta</taxon>
        <taxon>Embryophyta</taxon>
        <taxon>Tracheophyta</taxon>
        <taxon>Spermatophyta</taxon>
        <taxon>Magnoliopsida</taxon>
        <taxon>eudicotyledons</taxon>
        <taxon>Gunneridae</taxon>
        <taxon>Pentapetalae</taxon>
        <taxon>asterids</taxon>
        <taxon>lamiids</taxon>
        <taxon>Solanales</taxon>
        <taxon>Solanaceae</taxon>
        <taxon>Solanoideae</taxon>
        <taxon>Solaneae</taxon>
        <taxon>Solanum</taxon>
    </lineage>
</organism>
<protein>
    <submittedName>
        <fullName evidence="1">Uncharacterized protein</fullName>
    </submittedName>
</protein>
<evidence type="ECO:0000313" key="2">
    <source>
        <dbReference type="Proteomes" id="UP000824120"/>
    </source>
</evidence>
<keyword evidence="2" id="KW-1185">Reference proteome</keyword>
<dbReference type="EMBL" id="JACXVP010000001">
    <property type="protein sequence ID" value="KAG5630430.1"/>
    <property type="molecule type" value="Genomic_DNA"/>
</dbReference>
<comment type="caution">
    <text evidence="1">The sequence shown here is derived from an EMBL/GenBank/DDBJ whole genome shotgun (WGS) entry which is preliminary data.</text>
</comment>
<accession>A0A9J6B124</accession>
<sequence>MVLEISQIPSRLVDAMLKLHRGKPEGSLDQTGKRDEESVPKAVELIHDGFIFKVQIWIEAREVGEQWTKGKKGITQQSVKKPYFIEGGGFECTKVMGRGHFESEENLNFTDGQAQRTRKQRTWSVNVEEATPLNYTELPENFEPTSDSTIPLWVRQSIINLGKEFGIHFNGCEEIAEELFMKIDGKRQRSVKQQRL</sequence>
<evidence type="ECO:0000313" key="1">
    <source>
        <dbReference type="EMBL" id="KAG5630430.1"/>
    </source>
</evidence>
<dbReference type="Proteomes" id="UP000824120">
    <property type="component" value="Chromosome 1"/>
</dbReference>